<dbReference type="EMBL" id="JAHXZI010000002">
    <property type="protein sequence ID" value="MBW6433078.1"/>
    <property type="molecule type" value="Genomic_DNA"/>
</dbReference>
<evidence type="ECO:0000256" key="3">
    <source>
        <dbReference type="PROSITE-ProRule" id="PRU00289"/>
    </source>
</evidence>
<dbReference type="Gene3D" id="3.40.50.300">
    <property type="entry name" value="P-loop containing nucleotide triphosphate hydrolases"/>
    <property type="match status" value="1"/>
</dbReference>
<dbReference type="InterPro" id="IPR027417">
    <property type="entry name" value="P-loop_NTPase"/>
</dbReference>
<dbReference type="Pfam" id="PF01580">
    <property type="entry name" value="FtsK_SpoIIIE"/>
    <property type="match status" value="1"/>
</dbReference>
<gene>
    <name evidence="5" type="ORF">KZ829_04880</name>
</gene>
<evidence type="ECO:0000259" key="4">
    <source>
        <dbReference type="PROSITE" id="PS50901"/>
    </source>
</evidence>
<reference evidence="5 6" key="1">
    <citation type="journal article" date="2013" name="Antonie Van Leeuwenhoek">
        <title>Actinoplanes hulinensis sp. nov., a novel actinomycete isolated from soybean root (Glycine max (L.) Merr).</title>
        <authorList>
            <person name="Shen Y."/>
            <person name="Liu C."/>
            <person name="Wang X."/>
            <person name="Zhao J."/>
            <person name="Jia F."/>
            <person name="Zhang Y."/>
            <person name="Wang L."/>
            <person name="Yang D."/>
            <person name="Xiang W."/>
        </authorList>
    </citation>
    <scope>NUCLEOTIDE SEQUENCE [LARGE SCALE GENOMIC DNA]</scope>
    <source>
        <strain evidence="5 6">NEAU-M9</strain>
    </source>
</reference>
<organism evidence="5 6">
    <name type="scientific">Actinoplanes hulinensis</name>
    <dbReference type="NCBI Taxonomy" id="1144547"/>
    <lineage>
        <taxon>Bacteria</taxon>
        <taxon>Bacillati</taxon>
        <taxon>Actinomycetota</taxon>
        <taxon>Actinomycetes</taxon>
        <taxon>Micromonosporales</taxon>
        <taxon>Micromonosporaceae</taxon>
        <taxon>Actinoplanes</taxon>
    </lineage>
</organism>
<dbReference type="InterPro" id="IPR002543">
    <property type="entry name" value="FtsK_dom"/>
</dbReference>
<feature type="domain" description="FtsK" evidence="4">
    <location>
        <begin position="209"/>
        <end position="396"/>
    </location>
</feature>
<evidence type="ECO:0000256" key="2">
    <source>
        <dbReference type="ARBA" id="ARBA00022840"/>
    </source>
</evidence>
<dbReference type="Proteomes" id="UP001519863">
    <property type="component" value="Unassembled WGS sequence"/>
</dbReference>
<keyword evidence="1 3" id="KW-0547">Nucleotide-binding</keyword>
<comment type="caution">
    <text evidence="5">The sequence shown here is derived from an EMBL/GenBank/DDBJ whole genome shotgun (WGS) entry which is preliminary data.</text>
</comment>
<keyword evidence="6" id="KW-1185">Reference proteome</keyword>
<sequence>MPLLKPSPTPTISELPGIVPGSSGLDLNYLTEAGQRLVPYAIGAGSLLVAWAVAGAILARKAPHTWWSLYGFWFLRLRMTRSWQRLCLNAGLSTAHRSAPAANFRYVIALPRLTRVRPRRNGATAMIYFGAGQKPTAFIEAADAMAHAWRVHAVRVVASGRGRVKLTILNDDPLTSIPDNINISLRRAGASEAPTVDDLAATIGTREDGERWAINLLSFPHWLITGATQSGKSTLINAAVAQWATRPIALVGIDCKGGMELGPHTPRLSALATDRHQAADLLQRLVREAVDRMNLCRDHRQRNIWQLPHDLRPVPIIVIVDELAELYLVASRDEKEAAQKATTNLLRLAQLGAALGIHLVLAGQRVGSDFGTGVTALRAQLGGRICLAVNDKETAVMTLGDLYPDAVEAAQLISSAEKGVAITTAASQGWIRARSMNFPPDALDGAIEATAHLTPHLPVLDSALL</sequence>
<accession>A0ABS7AWE5</accession>
<keyword evidence="2 3" id="KW-0067">ATP-binding</keyword>
<dbReference type="PANTHER" id="PTHR22683:SF41">
    <property type="entry name" value="DNA TRANSLOCASE FTSK"/>
    <property type="match status" value="1"/>
</dbReference>
<dbReference type="PROSITE" id="PS50901">
    <property type="entry name" value="FTSK"/>
    <property type="match status" value="1"/>
</dbReference>
<evidence type="ECO:0000313" key="5">
    <source>
        <dbReference type="EMBL" id="MBW6433078.1"/>
    </source>
</evidence>
<protein>
    <recommendedName>
        <fullName evidence="4">FtsK domain-containing protein</fullName>
    </recommendedName>
</protein>
<dbReference type="RefSeq" id="WP_220142631.1">
    <property type="nucleotide sequence ID" value="NZ_JAHXZI010000002.1"/>
</dbReference>
<dbReference type="InterPro" id="IPR050206">
    <property type="entry name" value="FtsK/SpoIIIE/SftA"/>
</dbReference>
<evidence type="ECO:0000256" key="1">
    <source>
        <dbReference type="ARBA" id="ARBA00022741"/>
    </source>
</evidence>
<dbReference type="SMART" id="SM00382">
    <property type="entry name" value="AAA"/>
    <property type="match status" value="1"/>
</dbReference>
<feature type="binding site" evidence="3">
    <location>
        <begin position="226"/>
        <end position="233"/>
    </location>
    <ligand>
        <name>ATP</name>
        <dbReference type="ChEBI" id="CHEBI:30616"/>
    </ligand>
</feature>
<proteinExistence type="predicted"/>
<dbReference type="SUPFAM" id="SSF52540">
    <property type="entry name" value="P-loop containing nucleoside triphosphate hydrolases"/>
    <property type="match status" value="1"/>
</dbReference>
<evidence type="ECO:0000313" key="6">
    <source>
        <dbReference type="Proteomes" id="UP001519863"/>
    </source>
</evidence>
<dbReference type="PANTHER" id="PTHR22683">
    <property type="entry name" value="SPORULATION PROTEIN RELATED"/>
    <property type="match status" value="1"/>
</dbReference>
<name>A0ABS7AWE5_9ACTN</name>
<dbReference type="InterPro" id="IPR003593">
    <property type="entry name" value="AAA+_ATPase"/>
</dbReference>